<name>A0A511D491_9PSEU</name>
<reference evidence="2 3" key="1">
    <citation type="submission" date="2019-07" db="EMBL/GenBank/DDBJ databases">
        <title>Whole genome shotgun sequence of Pseudonocardia asaccharolytica NBRC 16224.</title>
        <authorList>
            <person name="Hosoyama A."/>
            <person name="Uohara A."/>
            <person name="Ohji S."/>
            <person name="Ichikawa N."/>
        </authorList>
    </citation>
    <scope>NUCLEOTIDE SEQUENCE [LARGE SCALE GENOMIC DNA]</scope>
    <source>
        <strain evidence="2 3">NBRC 16224</strain>
    </source>
</reference>
<organism evidence="2 3">
    <name type="scientific">Pseudonocardia asaccharolytica DSM 44247 = NBRC 16224</name>
    <dbReference type="NCBI Taxonomy" id="1123024"/>
    <lineage>
        <taxon>Bacteria</taxon>
        <taxon>Bacillati</taxon>
        <taxon>Actinomycetota</taxon>
        <taxon>Actinomycetes</taxon>
        <taxon>Pseudonocardiales</taxon>
        <taxon>Pseudonocardiaceae</taxon>
        <taxon>Pseudonocardia</taxon>
    </lineage>
</organism>
<gene>
    <name evidence="2" type="ORF">PA7_34320</name>
</gene>
<evidence type="ECO:0000256" key="1">
    <source>
        <dbReference type="SAM" id="MobiDB-lite"/>
    </source>
</evidence>
<dbReference type="Proteomes" id="UP000321328">
    <property type="component" value="Unassembled WGS sequence"/>
</dbReference>
<sequence>MTIHTTQAVISRPSTTDEALKTHGALFRPKVGHVPGKKRMGTRRTPPAPIEHRVGGERTDNRTRARGGEGEEGAETMAGMAC</sequence>
<comment type="caution">
    <text evidence="2">The sequence shown here is derived from an EMBL/GenBank/DDBJ whole genome shotgun (WGS) entry which is preliminary data.</text>
</comment>
<accession>A0A511D491</accession>
<dbReference type="EMBL" id="BJVI01000041">
    <property type="protein sequence ID" value="GEL19595.1"/>
    <property type="molecule type" value="Genomic_DNA"/>
</dbReference>
<keyword evidence="3" id="KW-1185">Reference proteome</keyword>
<proteinExistence type="predicted"/>
<evidence type="ECO:0000313" key="3">
    <source>
        <dbReference type="Proteomes" id="UP000321328"/>
    </source>
</evidence>
<dbReference type="AlphaFoldDB" id="A0A511D491"/>
<protein>
    <submittedName>
        <fullName evidence="2">Uncharacterized protein</fullName>
    </submittedName>
</protein>
<feature type="compositionally biased region" description="Basic and acidic residues" evidence="1">
    <location>
        <begin position="50"/>
        <end position="69"/>
    </location>
</feature>
<evidence type="ECO:0000313" key="2">
    <source>
        <dbReference type="EMBL" id="GEL19595.1"/>
    </source>
</evidence>
<feature type="region of interest" description="Disordered" evidence="1">
    <location>
        <begin position="22"/>
        <end position="82"/>
    </location>
</feature>